<name>A0A016RV34_9BILA</name>
<feature type="compositionally biased region" description="Polar residues" evidence="1">
    <location>
        <begin position="190"/>
        <end position="202"/>
    </location>
</feature>
<reference evidence="3" key="1">
    <citation type="journal article" date="2015" name="Nat. Genet.">
        <title>The genome and transcriptome of the zoonotic hookworm Ancylostoma ceylanicum identify infection-specific gene families.</title>
        <authorList>
            <person name="Schwarz E.M."/>
            <person name="Hu Y."/>
            <person name="Antoshechkin I."/>
            <person name="Miller M.M."/>
            <person name="Sternberg P.W."/>
            <person name="Aroian R.V."/>
        </authorList>
    </citation>
    <scope>NUCLEOTIDE SEQUENCE</scope>
    <source>
        <strain evidence="3">HY135</strain>
    </source>
</reference>
<dbReference type="Proteomes" id="UP000024635">
    <property type="component" value="Unassembled WGS sequence"/>
</dbReference>
<keyword evidence="3" id="KW-1185">Reference proteome</keyword>
<feature type="compositionally biased region" description="Basic and acidic residues" evidence="1">
    <location>
        <begin position="26"/>
        <end position="47"/>
    </location>
</feature>
<feature type="compositionally biased region" description="Polar residues" evidence="1">
    <location>
        <begin position="108"/>
        <end position="121"/>
    </location>
</feature>
<evidence type="ECO:0000256" key="1">
    <source>
        <dbReference type="SAM" id="MobiDB-lite"/>
    </source>
</evidence>
<proteinExistence type="predicted"/>
<organism evidence="2 3">
    <name type="scientific">Ancylostoma ceylanicum</name>
    <dbReference type="NCBI Taxonomy" id="53326"/>
    <lineage>
        <taxon>Eukaryota</taxon>
        <taxon>Metazoa</taxon>
        <taxon>Ecdysozoa</taxon>
        <taxon>Nematoda</taxon>
        <taxon>Chromadorea</taxon>
        <taxon>Rhabditida</taxon>
        <taxon>Rhabditina</taxon>
        <taxon>Rhabditomorpha</taxon>
        <taxon>Strongyloidea</taxon>
        <taxon>Ancylostomatidae</taxon>
        <taxon>Ancylostomatinae</taxon>
        <taxon>Ancylostoma</taxon>
    </lineage>
</organism>
<evidence type="ECO:0000313" key="3">
    <source>
        <dbReference type="Proteomes" id="UP000024635"/>
    </source>
</evidence>
<dbReference type="EMBL" id="JARK01001706">
    <property type="protein sequence ID" value="EYB81962.1"/>
    <property type="molecule type" value="Genomic_DNA"/>
</dbReference>
<protein>
    <submittedName>
        <fullName evidence="2">Uncharacterized protein</fullName>
    </submittedName>
</protein>
<dbReference type="AlphaFoldDB" id="A0A016RV34"/>
<feature type="region of interest" description="Disordered" evidence="1">
    <location>
        <begin position="105"/>
        <end position="233"/>
    </location>
</feature>
<sequence>MFACILPENIRFSLITSQRLRNSQEMRAEVHRLPTTKEAEEETDRKKQPPNVPATAGASTNVNGNGNTFAVEGIHSTFQPWPSIDEVRARKEQLLKKTPLPFYKTHVHNSGVNSQQSQPGPSTKPPTAVQRTAIPPHRKYEPEASPVVSSTDDERRSASPSRRFRISVSPTRRIETDTVSTGKARRFTIKQESAAPSMTSVRRVTPPQEDRLSTGRAPCVQFGEDDSPRVFEG</sequence>
<evidence type="ECO:0000313" key="2">
    <source>
        <dbReference type="EMBL" id="EYB81962.1"/>
    </source>
</evidence>
<comment type="caution">
    <text evidence="2">The sequence shown here is derived from an EMBL/GenBank/DDBJ whole genome shotgun (WGS) entry which is preliminary data.</text>
</comment>
<gene>
    <name evidence="2" type="primary">Acey_s0370.g108</name>
    <name evidence="2" type="synonym">Acey-tmc-1</name>
    <name evidence="2" type="ORF">Y032_0370g108</name>
</gene>
<dbReference type="OrthoDB" id="5831905at2759"/>
<accession>A0A016RV34</accession>
<feature type="region of interest" description="Disordered" evidence="1">
    <location>
        <begin position="26"/>
        <end position="64"/>
    </location>
</feature>